<dbReference type="STRING" id="234267.Acid_3338"/>
<reference evidence="1" key="1">
    <citation type="submission" date="2006-10" db="EMBL/GenBank/DDBJ databases">
        <title>Complete sequence of Solibacter usitatus Ellin6076.</title>
        <authorList>
            <consortium name="US DOE Joint Genome Institute"/>
            <person name="Copeland A."/>
            <person name="Lucas S."/>
            <person name="Lapidus A."/>
            <person name="Barry K."/>
            <person name="Detter J.C."/>
            <person name="Glavina del Rio T."/>
            <person name="Hammon N."/>
            <person name="Israni S."/>
            <person name="Dalin E."/>
            <person name="Tice H."/>
            <person name="Pitluck S."/>
            <person name="Thompson L.S."/>
            <person name="Brettin T."/>
            <person name="Bruce D."/>
            <person name="Han C."/>
            <person name="Tapia R."/>
            <person name="Gilna P."/>
            <person name="Schmutz J."/>
            <person name="Larimer F."/>
            <person name="Land M."/>
            <person name="Hauser L."/>
            <person name="Kyrpides N."/>
            <person name="Mikhailova N."/>
            <person name="Janssen P.H."/>
            <person name="Kuske C.R."/>
            <person name="Richardson P."/>
        </authorList>
    </citation>
    <scope>NUCLEOTIDE SEQUENCE</scope>
    <source>
        <strain evidence="1">Ellin6076</strain>
    </source>
</reference>
<name>Q021R4_SOLUE</name>
<dbReference type="eggNOG" id="COG0561">
    <property type="taxonomic scope" value="Bacteria"/>
</dbReference>
<dbReference type="Gene3D" id="3.40.50.1000">
    <property type="entry name" value="HAD superfamily/HAD-like"/>
    <property type="match status" value="1"/>
</dbReference>
<dbReference type="HOGENOM" id="CLU_917899_0_0_0"/>
<dbReference type="Gene3D" id="3.30.1240.10">
    <property type="match status" value="1"/>
</dbReference>
<dbReference type="EMBL" id="CP000473">
    <property type="protein sequence ID" value="ABJ84311.1"/>
    <property type="molecule type" value="Genomic_DNA"/>
</dbReference>
<dbReference type="GO" id="GO:0016787">
    <property type="term" value="F:hydrolase activity"/>
    <property type="evidence" value="ECO:0007669"/>
    <property type="project" value="UniProtKB-KW"/>
</dbReference>
<evidence type="ECO:0000313" key="1">
    <source>
        <dbReference type="EMBL" id="ABJ84311.1"/>
    </source>
</evidence>
<proteinExistence type="predicted"/>
<dbReference type="InParanoid" id="Q021R4"/>
<keyword evidence="1" id="KW-0378">Hydrolase</keyword>
<dbReference type="AlphaFoldDB" id="Q021R4"/>
<organism evidence="1">
    <name type="scientific">Solibacter usitatus (strain Ellin6076)</name>
    <dbReference type="NCBI Taxonomy" id="234267"/>
    <lineage>
        <taxon>Bacteria</taxon>
        <taxon>Pseudomonadati</taxon>
        <taxon>Acidobacteriota</taxon>
        <taxon>Terriglobia</taxon>
        <taxon>Bryobacterales</taxon>
        <taxon>Solibacteraceae</taxon>
        <taxon>Candidatus Solibacter</taxon>
    </lineage>
</organism>
<dbReference type="InterPro" id="IPR036412">
    <property type="entry name" value="HAD-like_sf"/>
</dbReference>
<protein>
    <submittedName>
        <fullName evidence="1">Hydrolase of the HAD superfamily-like protein</fullName>
    </submittedName>
</protein>
<accession>Q021R4</accession>
<dbReference type="InterPro" id="IPR023214">
    <property type="entry name" value="HAD_sf"/>
</dbReference>
<sequence>MLFRKPGRNVTPNPAIAKLLPEAHETLSMFVAASRFRDAGGVITDLDGTALHEDQGRIYIPKPVELGLKRLYDLGRPFVLNSLRFPLSILRTFGRDWYSISNAPIPTVSLNGSLLGYVTQNAQGEMIFEEIAAYPLARDEIDQALDSLEELLGNGIQEALLFYYPRDWRVGEVIWTPIPERVLGVKEKYVSASSVTAVELRKLRDQLHAEDICMMFLLLDIPEERLMAYQHTRRNSFFTQAGVDKLFGARQIAEQLHFDLASSIGAGDTELDRFLMGVGLAVLVGGLPLDFHGVHGTLRLKNSFELGNLLFEVANLLGENA</sequence>
<gene>
    <name evidence="1" type="ordered locus">Acid_3338</name>
</gene>
<dbReference type="KEGG" id="sus:Acid_3338"/>
<dbReference type="SUPFAM" id="SSF56784">
    <property type="entry name" value="HAD-like"/>
    <property type="match status" value="1"/>
</dbReference>